<name>A0A1P8JUD1_9BURK</name>
<feature type="chain" id="PRO_5012342815" description="DUF4148 domain-containing protein" evidence="2">
    <location>
        <begin position="26"/>
        <end position="108"/>
    </location>
</feature>
<keyword evidence="4" id="KW-1185">Reference proteome</keyword>
<evidence type="ECO:0008006" key="5">
    <source>
        <dbReference type="Google" id="ProtNLM"/>
    </source>
</evidence>
<dbReference type="Proteomes" id="UP000186609">
    <property type="component" value="Chromosome"/>
</dbReference>
<dbReference type="EMBL" id="CP019236">
    <property type="protein sequence ID" value="APW37380.1"/>
    <property type="molecule type" value="Genomic_DNA"/>
</dbReference>
<gene>
    <name evidence="3" type="ORF">RD110_09430</name>
</gene>
<feature type="compositionally biased region" description="Basic and acidic residues" evidence="1">
    <location>
        <begin position="49"/>
        <end position="66"/>
    </location>
</feature>
<evidence type="ECO:0000313" key="4">
    <source>
        <dbReference type="Proteomes" id="UP000186609"/>
    </source>
</evidence>
<sequence length="108" mass="11264">MNSSKKRLSSALIAVAALTAVSAFAESNDAYPVQPKTQSTLTRAQVEADAAKAEKSGGVLKNDDSYPKAQKSTGPGKTRAQVKAELKKAEAAGQTPEINNNNYPAATK</sequence>
<proteinExistence type="predicted"/>
<dbReference type="KEGG" id="rhy:RD110_09430"/>
<protein>
    <recommendedName>
        <fullName evidence="5">DUF4148 domain-containing protein</fullName>
    </recommendedName>
</protein>
<accession>A0A1P8JUD1</accession>
<feature type="compositionally biased region" description="Polar residues" evidence="1">
    <location>
        <begin position="96"/>
        <end position="108"/>
    </location>
</feature>
<dbReference type="OrthoDB" id="8943115at2"/>
<dbReference type="InterPro" id="IPR025421">
    <property type="entry name" value="DUF4148"/>
</dbReference>
<feature type="region of interest" description="Disordered" evidence="1">
    <location>
        <begin position="30"/>
        <end position="108"/>
    </location>
</feature>
<evidence type="ECO:0000256" key="2">
    <source>
        <dbReference type="SAM" id="SignalP"/>
    </source>
</evidence>
<dbReference type="STRING" id="1842727.RD110_09430"/>
<reference evidence="3 4" key="1">
    <citation type="submission" date="2017-01" db="EMBL/GenBank/DDBJ databases">
        <authorList>
            <person name="Mah S.A."/>
            <person name="Swanson W.J."/>
            <person name="Moy G.W."/>
            <person name="Vacquier V.D."/>
        </authorList>
    </citation>
    <scope>NUCLEOTIDE SEQUENCE [LARGE SCALE GENOMIC DNA]</scope>
    <source>
        <strain evidence="3 4">DCY110</strain>
    </source>
</reference>
<dbReference type="AlphaFoldDB" id="A0A1P8JUD1"/>
<organism evidence="3 4">
    <name type="scientific">Rhodoferax koreensis</name>
    <dbReference type="NCBI Taxonomy" id="1842727"/>
    <lineage>
        <taxon>Bacteria</taxon>
        <taxon>Pseudomonadati</taxon>
        <taxon>Pseudomonadota</taxon>
        <taxon>Betaproteobacteria</taxon>
        <taxon>Burkholderiales</taxon>
        <taxon>Comamonadaceae</taxon>
        <taxon>Rhodoferax</taxon>
    </lineage>
</organism>
<evidence type="ECO:0000313" key="3">
    <source>
        <dbReference type="EMBL" id="APW37380.1"/>
    </source>
</evidence>
<dbReference type="RefSeq" id="WP_076198844.1">
    <property type="nucleotide sequence ID" value="NZ_CP019236.1"/>
</dbReference>
<keyword evidence="2" id="KW-0732">Signal</keyword>
<feature type="signal peptide" evidence="2">
    <location>
        <begin position="1"/>
        <end position="25"/>
    </location>
</feature>
<evidence type="ECO:0000256" key="1">
    <source>
        <dbReference type="SAM" id="MobiDB-lite"/>
    </source>
</evidence>
<dbReference type="Pfam" id="PF13663">
    <property type="entry name" value="DUF4148"/>
    <property type="match status" value="2"/>
</dbReference>